<proteinExistence type="predicted"/>
<dbReference type="Proteomes" id="UP000605099">
    <property type="component" value="Unassembled WGS sequence"/>
</dbReference>
<accession>A0ABQ2JQW7</accession>
<evidence type="ECO:0000313" key="2">
    <source>
        <dbReference type="Proteomes" id="UP000605099"/>
    </source>
</evidence>
<name>A0ABQ2JQW7_9SPHN</name>
<comment type="caution">
    <text evidence="1">The sequence shown here is derived from an EMBL/GenBank/DDBJ whole genome shotgun (WGS) entry which is preliminary data.</text>
</comment>
<dbReference type="EMBL" id="BMLK01000011">
    <property type="protein sequence ID" value="GGN52325.1"/>
    <property type="molecule type" value="Genomic_DNA"/>
</dbReference>
<evidence type="ECO:0000313" key="1">
    <source>
        <dbReference type="EMBL" id="GGN52325.1"/>
    </source>
</evidence>
<reference evidence="2" key="1">
    <citation type="journal article" date="2019" name="Int. J. Syst. Evol. Microbiol.">
        <title>The Global Catalogue of Microorganisms (GCM) 10K type strain sequencing project: providing services to taxonomists for standard genome sequencing and annotation.</title>
        <authorList>
            <consortium name="The Broad Institute Genomics Platform"/>
            <consortium name="The Broad Institute Genome Sequencing Center for Infectious Disease"/>
            <person name="Wu L."/>
            <person name="Ma J."/>
        </authorList>
    </citation>
    <scope>NUCLEOTIDE SEQUENCE [LARGE SCALE GENOMIC DNA]</scope>
    <source>
        <strain evidence="2">CGMCC 1.6784</strain>
    </source>
</reference>
<sequence length="387" mass="42745">MSRWQDCIARLAATSDVLAPIAEGGDPDMAARAERMAFMALASGWFTAFADRDLPDFVPAVNTHCPLVGTNPDFIYGAASIDGAGQYLLTGERGGGLFLLMDIAAGGLGVLEPLGPSLATIDFDTLALDENGCFSLLLSAERPEHWAGDWHRLDASALSLSLRQASYDWGAHREARIAIERIDIPRAPRRWDEVEIARRLDALAAYPGRLAGMALGFIAGQRRKALWNRFEHDDWAGRGGVEGQHYYQGLFRLEPGKVLLLETELPEQVLYWNVQLNDMLWTTVDWMNRQSSLNGGQAAIDADGRFRAVIALDDPGISNWLDPGGNAEGAIMLRWTGASSGPEPRLTLLDRESLAERLPLGTLRVDAQTREAQLRARRRAAQMRRRW</sequence>
<evidence type="ECO:0008006" key="3">
    <source>
        <dbReference type="Google" id="ProtNLM"/>
    </source>
</evidence>
<protein>
    <recommendedName>
        <fullName evidence="3">DUF1214 domain-containing protein</fullName>
    </recommendedName>
</protein>
<gene>
    <name evidence="1" type="ORF">GCM10011349_25720</name>
</gene>
<keyword evidence="2" id="KW-1185">Reference proteome</keyword>
<dbReference type="RefSeq" id="WP_188820092.1">
    <property type="nucleotide sequence ID" value="NZ_BMLK01000011.1"/>
</dbReference>
<organism evidence="1 2">
    <name type="scientific">Novosphingobium indicum</name>
    <dbReference type="NCBI Taxonomy" id="462949"/>
    <lineage>
        <taxon>Bacteria</taxon>
        <taxon>Pseudomonadati</taxon>
        <taxon>Pseudomonadota</taxon>
        <taxon>Alphaproteobacteria</taxon>
        <taxon>Sphingomonadales</taxon>
        <taxon>Sphingomonadaceae</taxon>
        <taxon>Novosphingobium</taxon>
    </lineage>
</organism>